<sequence length="101" mass="11276">MSSKNQDSKWGSSITTVGFTIIIIVLLINTSLQIIKYFDMDISGVIVYLSFFIFMIACFFVLPKDIPNGLVMTKPENIQEQILSPGNMPSQNLFPSAPPKM</sequence>
<organism evidence="2">
    <name type="scientific">viral metagenome</name>
    <dbReference type="NCBI Taxonomy" id="1070528"/>
    <lineage>
        <taxon>unclassified sequences</taxon>
        <taxon>metagenomes</taxon>
        <taxon>organismal metagenomes</taxon>
    </lineage>
</organism>
<evidence type="ECO:0000313" key="2">
    <source>
        <dbReference type="EMBL" id="QHT15346.1"/>
    </source>
</evidence>
<accession>A0A6C0DEF7</accession>
<keyword evidence="1" id="KW-1133">Transmembrane helix</keyword>
<keyword evidence="1" id="KW-0472">Membrane</keyword>
<dbReference type="EMBL" id="MN739606">
    <property type="protein sequence ID" value="QHT15346.1"/>
    <property type="molecule type" value="Genomic_DNA"/>
</dbReference>
<reference evidence="2" key="1">
    <citation type="journal article" date="2020" name="Nature">
        <title>Giant virus diversity and host interactions through global metagenomics.</title>
        <authorList>
            <person name="Schulz F."/>
            <person name="Roux S."/>
            <person name="Paez-Espino D."/>
            <person name="Jungbluth S."/>
            <person name="Walsh D.A."/>
            <person name="Denef V.J."/>
            <person name="McMahon K.D."/>
            <person name="Konstantinidis K.T."/>
            <person name="Eloe-Fadrosh E.A."/>
            <person name="Kyrpides N.C."/>
            <person name="Woyke T."/>
        </authorList>
    </citation>
    <scope>NUCLEOTIDE SEQUENCE</scope>
    <source>
        <strain evidence="2">GVMAG-M-3300023174-144</strain>
    </source>
</reference>
<name>A0A6C0DEF7_9ZZZZ</name>
<protein>
    <submittedName>
        <fullName evidence="2">Uncharacterized protein</fullName>
    </submittedName>
</protein>
<feature type="transmembrane region" description="Helical" evidence="1">
    <location>
        <begin position="12"/>
        <end position="30"/>
    </location>
</feature>
<keyword evidence="1" id="KW-0812">Transmembrane</keyword>
<evidence type="ECO:0000256" key="1">
    <source>
        <dbReference type="SAM" id="Phobius"/>
    </source>
</evidence>
<dbReference type="AlphaFoldDB" id="A0A6C0DEF7"/>
<feature type="transmembrane region" description="Helical" evidence="1">
    <location>
        <begin position="42"/>
        <end position="62"/>
    </location>
</feature>
<proteinExistence type="predicted"/>